<evidence type="ECO:0000313" key="2">
    <source>
        <dbReference type="EMBL" id="GMK53894.1"/>
    </source>
</evidence>
<sequence>MASRQKIAAAFVTQRTSSPGPSQLDPVNEPCFPSSPATQAPISIAFNEPLVIPPPENTKGSDPDLHMAQSSQVVLKHPPPRKSHTLKRAPLDPALVKSDNTPTSKERVPSLEPPISFPKKQSLVTEENSHRGKRSKVEATIYANATTKTAGDDQITFAEQGPGLTVPKTPVKRPPVSKAVAIPSGEPSASRKATTISAKSVLLAACEEVFQSETSDPLPSSPLRFPWETQDYVTASVTSKKGSKLVKTEPNIGTKVAMKLSKTHTTEYQSKRVVTKSDTDNMSDARVLADDPADSTPPSAGRLSNASNPSLRTGSKLSPKVVHTDDPTSPETSESSTSVFSVALSASEASTEANTGTAGTEGTVNGPIHDNERATRLGKRKAEAAIDFTHNITPQRDSGASDTGTCRRIMNLTASSPLLVPTSPPTDTQAKSNMASSSFDSLDSITGVGTPSAQADRLKQNLVGAVDAFGDAPAAGSVRAAGENASEGRMYTNVRAATIKRKPFLRSPPLPNHEDRPSKRIRFDIPRSAEQAYEPRTSAFGMRKSSRGSLKPTVVPKENRKLNEVHSLFAEFYDPIVRSFSNKVEAPSRAMQKARRQIELSARETICKWMDEGNPNLIGLSAAYEQRSMLFNDHMRAVFQAAKNESNKRHKRVQSLCAEGRKKPVYSTSY</sequence>
<reference evidence="2" key="2">
    <citation type="submission" date="2023-06" db="EMBL/GenBank/DDBJ databases">
        <authorList>
            <person name="Kobayashi Y."/>
            <person name="Kayamori A."/>
            <person name="Aoki K."/>
            <person name="Shiwa Y."/>
            <person name="Fujita N."/>
            <person name="Sugita T."/>
            <person name="Iwasaki W."/>
            <person name="Tanaka N."/>
            <person name="Takashima M."/>
        </authorList>
    </citation>
    <scope>NUCLEOTIDE SEQUENCE</scope>
    <source>
        <strain evidence="2">HIS016</strain>
    </source>
</reference>
<feature type="region of interest" description="Disordered" evidence="1">
    <location>
        <begin position="1"/>
        <end position="138"/>
    </location>
</feature>
<name>A0AAD3TNU0_9TREE</name>
<accession>A0AAD3TNU0</accession>
<evidence type="ECO:0000313" key="3">
    <source>
        <dbReference type="Proteomes" id="UP001222932"/>
    </source>
</evidence>
<feature type="compositionally biased region" description="Low complexity" evidence="1">
    <location>
        <begin position="327"/>
        <end position="363"/>
    </location>
</feature>
<organism evidence="2 3">
    <name type="scientific">Cutaneotrichosporon spelunceum</name>
    <dbReference type="NCBI Taxonomy" id="1672016"/>
    <lineage>
        <taxon>Eukaryota</taxon>
        <taxon>Fungi</taxon>
        <taxon>Dikarya</taxon>
        <taxon>Basidiomycota</taxon>
        <taxon>Agaricomycotina</taxon>
        <taxon>Tremellomycetes</taxon>
        <taxon>Trichosporonales</taxon>
        <taxon>Trichosporonaceae</taxon>
        <taxon>Cutaneotrichosporon</taxon>
    </lineage>
</organism>
<proteinExistence type="predicted"/>
<feature type="compositionally biased region" description="Polar residues" evidence="1">
    <location>
        <begin position="296"/>
        <end position="316"/>
    </location>
</feature>
<feature type="region of interest" description="Disordered" evidence="1">
    <location>
        <begin position="257"/>
        <end position="371"/>
    </location>
</feature>
<keyword evidence="3" id="KW-1185">Reference proteome</keyword>
<feature type="compositionally biased region" description="Basic residues" evidence="1">
    <location>
        <begin position="78"/>
        <end position="87"/>
    </location>
</feature>
<dbReference type="EMBL" id="BTCM01000001">
    <property type="protein sequence ID" value="GMK53894.1"/>
    <property type="molecule type" value="Genomic_DNA"/>
</dbReference>
<protein>
    <submittedName>
        <fullName evidence="2">Uncharacterized protein</fullName>
    </submittedName>
</protein>
<gene>
    <name evidence="2" type="ORF">CspeluHIS016_0104800</name>
</gene>
<comment type="caution">
    <text evidence="2">The sequence shown here is derived from an EMBL/GenBank/DDBJ whole genome shotgun (WGS) entry which is preliminary data.</text>
</comment>
<reference evidence="2" key="1">
    <citation type="journal article" date="2023" name="BMC Genomics">
        <title>Chromosome-level genome assemblies of Cutaneotrichosporon spp. (Trichosporonales, Basidiomycota) reveal imbalanced evolution between nucleotide sequences and chromosome synteny.</title>
        <authorList>
            <person name="Kobayashi Y."/>
            <person name="Kayamori A."/>
            <person name="Aoki K."/>
            <person name="Shiwa Y."/>
            <person name="Matsutani M."/>
            <person name="Fujita N."/>
            <person name="Sugita T."/>
            <person name="Iwasaki W."/>
            <person name="Tanaka N."/>
            <person name="Takashima M."/>
        </authorList>
    </citation>
    <scope>NUCLEOTIDE SEQUENCE</scope>
    <source>
        <strain evidence="2">HIS016</strain>
    </source>
</reference>
<dbReference type="Proteomes" id="UP001222932">
    <property type="component" value="Unassembled WGS sequence"/>
</dbReference>
<feature type="region of interest" description="Disordered" evidence="1">
    <location>
        <begin position="158"/>
        <end position="194"/>
    </location>
</feature>
<evidence type="ECO:0000256" key="1">
    <source>
        <dbReference type="SAM" id="MobiDB-lite"/>
    </source>
</evidence>
<dbReference type="AlphaFoldDB" id="A0AAD3TNU0"/>